<dbReference type="STRING" id="1489064.WH96_18710"/>
<gene>
    <name evidence="3" type="ORF">WH96_18710</name>
</gene>
<proteinExistence type="predicted"/>
<evidence type="ECO:0000313" key="4">
    <source>
        <dbReference type="Proteomes" id="UP000035444"/>
    </source>
</evidence>
<feature type="transmembrane region" description="Helical" evidence="1">
    <location>
        <begin position="354"/>
        <end position="377"/>
    </location>
</feature>
<reference evidence="3 4" key="1">
    <citation type="submission" date="2015-03" db="EMBL/GenBank/DDBJ databases">
        <title>Genome Sequence of Kiloniella spongiae MEBiC09566, isolated from a marine sponge.</title>
        <authorList>
            <person name="Shao Z."/>
            <person name="Wang L."/>
            <person name="Li X."/>
        </authorList>
    </citation>
    <scope>NUCLEOTIDE SEQUENCE [LARGE SCALE GENOMIC DNA]</scope>
    <source>
        <strain evidence="3 4">MEBiC09566</strain>
    </source>
</reference>
<feature type="transmembrane region" description="Helical" evidence="1">
    <location>
        <begin position="436"/>
        <end position="455"/>
    </location>
</feature>
<feature type="transmembrane region" description="Helical" evidence="1">
    <location>
        <begin position="73"/>
        <end position="95"/>
    </location>
</feature>
<keyword evidence="1" id="KW-1133">Transmembrane helix</keyword>
<dbReference type="PATRIC" id="fig|1489064.4.peg.751"/>
<name>A0A0H2MAH4_9PROT</name>
<keyword evidence="1" id="KW-0472">Membrane</keyword>
<evidence type="ECO:0000259" key="2">
    <source>
        <dbReference type="Pfam" id="PF01970"/>
    </source>
</evidence>
<dbReference type="EMBL" id="LAQL01000018">
    <property type="protein sequence ID" value="KLN59181.1"/>
    <property type="molecule type" value="Genomic_DNA"/>
</dbReference>
<dbReference type="InterPro" id="IPR002823">
    <property type="entry name" value="DUF112_TM"/>
</dbReference>
<comment type="caution">
    <text evidence="3">The sequence shown here is derived from an EMBL/GenBank/DDBJ whole genome shotgun (WGS) entry which is preliminary data.</text>
</comment>
<sequence length="501" mass="52570">MFDNILLGLSALSDVTMLVAIAAGVLGGVMIGVLPGLSSTMGVALLIPVTFSMPPQVGLAMLGGIYLSSTYSGSISAILLNIPGTSAAVATLLDGHPMSKRGQSTRAISLATFGSCIGGLISVVALLFIAPPLAEFSLMFGSPEYFLLAVFGITVIASLSAGAMEKGLIAGAIGLMLSTIGNHPLTGEMRYTWGLPSLYDGIPLVVSLIGLYSIPEVIDMIAKRNQTERPLIDTDASNPFTFLPEVLSHKINLLRSSLIGIVVGIIPGVGCSVGGFLSYDAAKRISKKSKEFGNGSPEGVIACETANNAVTGGTLIPLLTLGIPGNPVTAVLLGGIMIHGLRPGAELFTLNAEITYGFILSLFVANLLFVPIGLFIAKYCVRIIQVPRSILAPTIMTLAVVGAYSIRNSLEDIMIMLFVGAIGFIFQLFNVPRAPLVLGLVLGTLAEGELARSLALVHGDIFAFATQLVTRPISFVILLFCFYALYQGIVQHRKKSKILDD</sequence>
<dbReference type="Proteomes" id="UP000035444">
    <property type="component" value="Unassembled WGS sequence"/>
</dbReference>
<dbReference type="AlphaFoldDB" id="A0A0H2MAH4"/>
<feature type="transmembrane region" description="Helical" evidence="1">
    <location>
        <begin position="168"/>
        <end position="185"/>
    </location>
</feature>
<dbReference type="PANTHER" id="PTHR35342">
    <property type="entry name" value="TRICARBOXYLIC TRANSPORT PROTEIN"/>
    <property type="match status" value="1"/>
</dbReference>
<evidence type="ECO:0000256" key="1">
    <source>
        <dbReference type="SAM" id="Phobius"/>
    </source>
</evidence>
<accession>A0A0H2MAH4</accession>
<feature type="transmembrane region" description="Helical" evidence="1">
    <location>
        <begin position="258"/>
        <end position="279"/>
    </location>
</feature>
<dbReference type="OrthoDB" id="9791872at2"/>
<keyword evidence="1" id="KW-0812">Transmembrane</keyword>
<evidence type="ECO:0000313" key="3">
    <source>
        <dbReference type="EMBL" id="KLN59181.1"/>
    </source>
</evidence>
<dbReference type="RefSeq" id="WP_047765763.1">
    <property type="nucleotide sequence ID" value="NZ_LAQL01000018.1"/>
</dbReference>
<organism evidence="3 4">
    <name type="scientific">Kiloniella spongiae</name>
    <dbReference type="NCBI Taxonomy" id="1489064"/>
    <lineage>
        <taxon>Bacteria</taxon>
        <taxon>Pseudomonadati</taxon>
        <taxon>Pseudomonadota</taxon>
        <taxon>Alphaproteobacteria</taxon>
        <taxon>Rhodospirillales</taxon>
        <taxon>Kiloniellaceae</taxon>
        <taxon>Kiloniella</taxon>
    </lineage>
</organism>
<dbReference type="PANTHER" id="PTHR35342:SF5">
    <property type="entry name" value="TRICARBOXYLIC TRANSPORT PROTEIN"/>
    <property type="match status" value="1"/>
</dbReference>
<feature type="domain" description="DUF112" evidence="2">
    <location>
        <begin position="18"/>
        <end position="438"/>
    </location>
</feature>
<keyword evidence="4" id="KW-1185">Reference proteome</keyword>
<feature type="transmembrane region" description="Helical" evidence="1">
    <location>
        <begin position="461"/>
        <end position="486"/>
    </location>
</feature>
<dbReference type="Pfam" id="PF01970">
    <property type="entry name" value="TctA"/>
    <property type="match status" value="1"/>
</dbReference>
<protein>
    <submittedName>
        <fullName evidence="3">Membrane protein</fullName>
    </submittedName>
</protein>
<feature type="transmembrane region" description="Helical" evidence="1">
    <location>
        <begin position="107"/>
        <end position="133"/>
    </location>
</feature>
<feature type="transmembrane region" description="Helical" evidence="1">
    <location>
        <begin position="15"/>
        <end position="37"/>
    </location>
</feature>
<feature type="transmembrane region" description="Helical" evidence="1">
    <location>
        <begin position="389"/>
        <end position="407"/>
    </location>
</feature>
<feature type="transmembrane region" description="Helical" evidence="1">
    <location>
        <begin position="413"/>
        <end position="429"/>
    </location>
</feature>
<feature type="transmembrane region" description="Helical" evidence="1">
    <location>
        <begin position="44"/>
        <end position="67"/>
    </location>
</feature>
<feature type="transmembrane region" description="Helical" evidence="1">
    <location>
        <begin position="145"/>
        <end position="161"/>
    </location>
</feature>